<evidence type="ECO:0000313" key="4">
    <source>
        <dbReference type="EMBL" id="KAK7061874.1"/>
    </source>
</evidence>
<feature type="chain" id="PRO_5043328898" evidence="3">
    <location>
        <begin position="21"/>
        <end position="624"/>
    </location>
</feature>
<evidence type="ECO:0000313" key="5">
    <source>
        <dbReference type="Proteomes" id="UP001362999"/>
    </source>
</evidence>
<dbReference type="Proteomes" id="UP001362999">
    <property type="component" value="Unassembled WGS sequence"/>
</dbReference>
<feature type="compositionally biased region" description="Basic and acidic residues" evidence="1">
    <location>
        <begin position="381"/>
        <end position="390"/>
    </location>
</feature>
<feature type="compositionally biased region" description="Polar residues" evidence="1">
    <location>
        <begin position="471"/>
        <end position="483"/>
    </location>
</feature>
<dbReference type="EMBL" id="JAWWNJ010000002">
    <property type="protein sequence ID" value="KAK7061874.1"/>
    <property type="molecule type" value="Genomic_DNA"/>
</dbReference>
<proteinExistence type="predicted"/>
<dbReference type="AlphaFoldDB" id="A0AAW0EBS7"/>
<evidence type="ECO:0000256" key="3">
    <source>
        <dbReference type="SAM" id="SignalP"/>
    </source>
</evidence>
<name>A0AAW0EBS7_9AGAR</name>
<keyword evidence="5" id="KW-1185">Reference proteome</keyword>
<reference evidence="4 5" key="1">
    <citation type="journal article" date="2024" name="J Genomics">
        <title>Draft genome sequencing and assembly of Favolaschia claudopus CIRM-BRFM 2984 isolated from oak limbs.</title>
        <authorList>
            <person name="Navarro D."/>
            <person name="Drula E."/>
            <person name="Chaduli D."/>
            <person name="Cazenave R."/>
            <person name="Ahrendt S."/>
            <person name="Wang J."/>
            <person name="Lipzen A."/>
            <person name="Daum C."/>
            <person name="Barry K."/>
            <person name="Grigoriev I.V."/>
            <person name="Favel A."/>
            <person name="Rosso M.N."/>
            <person name="Martin F."/>
        </authorList>
    </citation>
    <scope>NUCLEOTIDE SEQUENCE [LARGE SCALE GENOMIC DNA]</scope>
    <source>
        <strain evidence="4 5">CIRM-BRFM 2984</strain>
    </source>
</reference>
<keyword evidence="2" id="KW-0472">Membrane</keyword>
<feature type="compositionally biased region" description="Basic and acidic residues" evidence="1">
    <location>
        <begin position="338"/>
        <end position="351"/>
    </location>
</feature>
<comment type="caution">
    <text evidence="4">The sequence shown here is derived from an EMBL/GenBank/DDBJ whole genome shotgun (WGS) entry which is preliminary data.</text>
</comment>
<feature type="compositionally biased region" description="Acidic residues" evidence="1">
    <location>
        <begin position="363"/>
        <end position="375"/>
    </location>
</feature>
<evidence type="ECO:0000256" key="1">
    <source>
        <dbReference type="SAM" id="MobiDB-lite"/>
    </source>
</evidence>
<sequence>MLLLPFLYIGLFSLIGTAASQDDGQSPDNNVFNNKHGQTPCEMKDRFLTQDGCKNPASRRDDNDNNDSNDSNTIPTPTSCICTNVFFNLWSACIYTNTGYGNSTCNPLMQTCEQASLNLETLNPRPDSPYPDWAYTEMPPANGTWNLVAAVESTRKKSPSWTTIQIVLPILAAVLVAAIATACYIYRRRRRANPQRSWMQTSGNRPRFQFPTLSSIQRVRELNRSSSWSIDEPQEDLHEYQFVSYPNSVQGSHTSGHVRLSSSSSVITPPALQIPSEKKEPVRTWPGKSLWKGPLQRVQHLTSAIPLAWKGSKQVKNVPGYNRFRVDASDSDSPLSQRRNDSLLGHAERSRSNLQNETIFEREENDSSDSDEEELPLIPEQHSRSNHDAEPPANPPVFSPQFTGFTGEPSGSQRSPRQVPPASSPPQIPLPPPPRPPKQSPQLGSPPPAPTSSQPHGSSAPFRLAPPPAPSVTNTPHSTTRSQRSPPTLPPAPTSPPPAPPTVSRRARGALPAQFVNQPPIPPSSNNVVIAPAPPPPRRRPDSDGGSSIRSLPLTPTPPYVRAAPPAPIQVLSEPTGDTPPHSAPPYAPAVPLKSPPAHLTRTERSGSEATTRSVRRLPLPPGQ</sequence>
<keyword evidence="2" id="KW-1133">Transmembrane helix</keyword>
<protein>
    <submittedName>
        <fullName evidence="4">Uncharacterized protein</fullName>
    </submittedName>
</protein>
<evidence type="ECO:0000256" key="2">
    <source>
        <dbReference type="SAM" id="Phobius"/>
    </source>
</evidence>
<feature type="transmembrane region" description="Helical" evidence="2">
    <location>
        <begin position="166"/>
        <end position="186"/>
    </location>
</feature>
<organism evidence="4 5">
    <name type="scientific">Favolaschia claudopus</name>
    <dbReference type="NCBI Taxonomy" id="2862362"/>
    <lineage>
        <taxon>Eukaryota</taxon>
        <taxon>Fungi</taxon>
        <taxon>Dikarya</taxon>
        <taxon>Basidiomycota</taxon>
        <taxon>Agaricomycotina</taxon>
        <taxon>Agaricomycetes</taxon>
        <taxon>Agaricomycetidae</taxon>
        <taxon>Agaricales</taxon>
        <taxon>Marasmiineae</taxon>
        <taxon>Mycenaceae</taxon>
        <taxon>Favolaschia</taxon>
    </lineage>
</organism>
<keyword evidence="2" id="KW-0812">Transmembrane</keyword>
<feature type="compositionally biased region" description="Polar residues" evidence="1">
    <location>
        <begin position="400"/>
        <end position="416"/>
    </location>
</feature>
<feature type="region of interest" description="Disordered" evidence="1">
    <location>
        <begin position="52"/>
        <end position="73"/>
    </location>
</feature>
<feature type="region of interest" description="Disordered" evidence="1">
    <location>
        <begin position="324"/>
        <end position="624"/>
    </location>
</feature>
<accession>A0AAW0EBS7</accession>
<gene>
    <name evidence="4" type="ORF">R3P38DRAFT_679016</name>
</gene>
<feature type="compositionally biased region" description="Pro residues" evidence="1">
    <location>
        <begin position="487"/>
        <end position="501"/>
    </location>
</feature>
<feature type="signal peptide" evidence="3">
    <location>
        <begin position="1"/>
        <end position="20"/>
    </location>
</feature>
<dbReference type="PRINTS" id="PR01217">
    <property type="entry name" value="PRICHEXTENSN"/>
</dbReference>
<feature type="compositionally biased region" description="Pro residues" evidence="1">
    <location>
        <begin position="418"/>
        <end position="450"/>
    </location>
</feature>
<keyword evidence="3" id="KW-0732">Signal</keyword>